<reference evidence="2" key="1">
    <citation type="submission" date="2023-06" db="EMBL/GenBank/DDBJ databases">
        <title>Survivors Of The Sea: Transcriptome response of Skeletonema marinoi to long-term dormancy.</title>
        <authorList>
            <person name="Pinder M.I.M."/>
            <person name="Kourtchenko O."/>
            <person name="Robertson E.K."/>
            <person name="Larsson T."/>
            <person name="Maumus F."/>
            <person name="Osuna-Cruz C.M."/>
            <person name="Vancaester E."/>
            <person name="Stenow R."/>
            <person name="Vandepoele K."/>
            <person name="Ploug H."/>
            <person name="Bruchert V."/>
            <person name="Godhe A."/>
            <person name="Topel M."/>
        </authorList>
    </citation>
    <scope>NUCLEOTIDE SEQUENCE</scope>
    <source>
        <strain evidence="2">R05AC</strain>
    </source>
</reference>
<evidence type="ECO:0000313" key="2">
    <source>
        <dbReference type="EMBL" id="KAK1740848.1"/>
    </source>
</evidence>
<evidence type="ECO:0000313" key="3">
    <source>
        <dbReference type="Proteomes" id="UP001224775"/>
    </source>
</evidence>
<evidence type="ECO:0000256" key="1">
    <source>
        <dbReference type="SAM" id="Phobius"/>
    </source>
</evidence>
<dbReference type="AlphaFoldDB" id="A0AAD9DCM5"/>
<keyword evidence="1" id="KW-1133">Transmembrane helix</keyword>
<sequence length="228" mass="25125">MSRLSSSSAAAMPQSMNGSLTQMVFDGLGCNDSNFYGEDITTSLAVMEDNVFCVGGVSEAFHGKYTTTCDDDEKTVMFRWHDCNTTDCSICDGEETIISGTWVTPLSVWDAPTEETCFDADMLPPYVPSWNTTTMSYRFIDDPSTYASIVVENSCISKSLALAGGISIVSLQLNSSGEWVNWFYVVVSVGLAVIFLDRWFATNCQQEDIEHDVIGIDLCRIVASKYFL</sequence>
<dbReference type="EMBL" id="JATAAI010000014">
    <property type="protein sequence ID" value="KAK1740848.1"/>
    <property type="molecule type" value="Genomic_DNA"/>
</dbReference>
<dbReference type="Proteomes" id="UP001224775">
    <property type="component" value="Unassembled WGS sequence"/>
</dbReference>
<keyword evidence="1" id="KW-0472">Membrane</keyword>
<proteinExistence type="predicted"/>
<feature type="transmembrane region" description="Helical" evidence="1">
    <location>
        <begin position="179"/>
        <end position="196"/>
    </location>
</feature>
<protein>
    <submittedName>
        <fullName evidence="2">Uncharacterized protein</fullName>
    </submittedName>
</protein>
<name>A0AAD9DCM5_9STRA</name>
<keyword evidence="3" id="KW-1185">Reference proteome</keyword>
<accession>A0AAD9DCM5</accession>
<organism evidence="2 3">
    <name type="scientific">Skeletonema marinoi</name>
    <dbReference type="NCBI Taxonomy" id="267567"/>
    <lineage>
        <taxon>Eukaryota</taxon>
        <taxon>Sar</taxon>
        <taxon>Stramenopiles</taxon>
        <taxon>Ochrophyta</taxon>
        <taxon>Bacillariophyta</taxon>
        <taxon>Coscinodiscophyceae</taxon>
        <taxon>Thalassiosirophycidae</taxon>
        <taxon>Thalassiosirales</taxon>
        <taxon>Skeletonemataceae</taxon>
        <taxon>Skeletonema</taxon>
        <taxon>Skeletonema marinoi-dohrnii complex</taxon>
    </lineage>
</organism>
<keyword evidence="1" id="KW-0812">Transmembrane</keyword>
<comment type="caution">
    <text evidence="2">The sequence shown here is derived from an EMBL/GenBank/DDBJ whole genome shotgun (WGS) entry which is preliminary data.</text>
</comment>
<gene>
    <name evidence="2" type="ORF">QTG54_008100</name>
</gene>